<evidence type="ECO:0000313" key="2">
    <source>
        <dbReference type="Proteomes" id="UP000027238"/>
    </source>
</evidence>
<reference evidence="2" key="1">
    <citation type="journal article" date="2014" name="Genome Announc.">
        <title>Draft genome sequence of Colletotrichum sublineola, a destructive pathogen of cultivated sorghum.</title>
        <authorList>
            <person name="Baroncelli R."/>
            <person name="Sanz-Martin J.M."/>
            <person name="Rech G.E."/>
            <person name="Sukno S.A."/>
            <person name="Thon M.R."/>
        </authorList>
    </citation>
    <scope>NUCLEOTIDE SEQUENCE [LARGE SCALE GENOMIC DNA]</scope>
    <source>
        <strain evidence="2">TX430BB</strain>
    </source>
</reference>
<dbReference type="Proteomes" id="UP000027238">
    <property type="component" value="Unassembled WGS sequence"/>
</dbReference>
<evidence type="ECO:0000313" key="1">
    <source>
        <dbReference type="EMBL" id="KDN60020.1"/>
    </source>
</evidence>
<accession>A0A066X1W9</accession>
<dbReference type="HOGENOM" id="CLU_1447593_0_0_1"/>
<dbReference type="EMBL" id="JMSE01001559">
    <property type="protein sequence ID" value="KDN60020.1"/>
    <property type="molecule type" value="Genomic_DNA"/>
</dbReference>
<keyword evidence="2" id="KW-1185">Reference proteome</keyword>
<name>A0A066X1W9_COLSU</name>
<dbReference type="AlphaFoldDB" id="A0A066X1W9"/>
<proteinExistence type="predicted"/>
<sequence length="187" mass="21101">MSDSYRSNQGKTWQGRLEDACREATILPPVFQIVSDRRGGRRGDGTGLLEKIHIKLALYLKIFLGLLNEMHDAYLMGSRTGHPVGDVPSQLRRFHIHLQYETYRDRPSIFWNHLYHSPDASCARDVCDPVEFTEGWRSALRLADLASRVFVYVDEVFGSTGHLISFVQVASRATAPGLVQRAAAVRT</sequence>
<gene>
    <name evidence="1" type="ORF">CSUB01_10710</name>
</gene>
<organism evidence="1 2">
    <name type="scientific">Colletotrichum sublineola</name>
    <name type="common">Sorghum anthracnose fungus</name>
    <dbReference type="NCBI Taxonomy" id="1173701"/>
    <lineage>
        <taxon>Eukaryota</taxon>
        <taxon>Fungi</taxon>
        <taxon>Dikarya</taxon>
        <taxon>Ascomycota</taxon>
        <taxon>Pezizomycotina</taxon>
        <taxon>Sordariomycetes</taxon>
        <taxon>Hypocreomycetidae</taxon>
        <taxon>Glomerellales</taxon>
        <taxon>Glomerellaceae</taxon>
        <taxon>Colletotrichum</taxon>
        <taxon>Colletotrichum graminicola species complex</taxon>
    </lineage>
</organism>
<comment type="caution">
    <text evidence="1">The sequence shown here is derived from an EMBL/GenBank/DDBJ whole genome shotgun (WGS) entry which is preliminary data.</text>
</comment>
<protein>
    <submittedName>
        <fullName evidence="1">Uncharacterized protein</fullName>
    </submittedName>
</protein>